<evidence type="ECO:0000256" key="2">
    <source>
        <dbReference type="ARBA" id="ARBA00022692"/>
    </source>
</evidence>
<keyword evidence="4" id="KW-0472">Membrane</keyword>
<evidence type="ECO:0000259" key="5">
    <source>
        <dbReference type="SMART" id="SM01158"/>
    </source>
</evidence>
<keyword evidence="7" id="KW-1185">Reference proteome</keyword>
<gene>
    <name evidence="6" type="ORF">NEOLI_001437</name>
</gene>
<dbReference type="InterPro" id="IPR039868">
    <property type="entry name" value="ARMD3-like"/>
</dbReference>
<comment type="subcellular location">
    <subcellularLocation>
        <location evidence="1">Membrane</location>
    </subcellularLocation>
</comment>
<sequence length="636" mass="72863">MTIDHTGTEHQYLNVHPSSLQSSGKMGFPVQSKVRSCYELLFLNNEIDLENAPVFWAEFSKLPCDSLSLEAITLRACSNQPSVQINTKLLFRECLKNLADKNGAYREKALDTLISFLKSLLSKHFLNPSTDIIMFLSGLEHVDEIFTNFVSCIEEILSDKESPLRQKAVTLSHVFCNGAYQSSLLSYFFHRDFISPILQLISEEDSTLEVRMQSLLLLVILASYNRFESVNQYQIALSQIEDRKLLNAFSFIIGEACRRCRVKYLKVQDDTIEKTGLNKMLSFLTLRSNSSSTQTLTPENLDELFTRLPSTEIIVLQCAFELLSDNEAFARNLLMGNITATDEPAIASYLSLTSYLLSHQRLNSRIYLYSRLSMICIRLILENTSCVPLLCSKDTTITAHLCRQRPSSLSSSPAPRLALSIIIDIMILGIDCNIRKRLDVEIYHLFILNIYRIICHLKATKFRITFHWNELWRSLLTLVKFLAINSEELKILQNVSYMVDELIKLLLLCLASGDTFLAESAQHDDLFYKILQMKDYIVIFLIEYDIIKRVPSATALTTVITHYEKIIVESRAESKSRHLSYEQVAQVIKKGYNSLELSHHLASGMWEKYRPLDDQSFLKKVVRQIISESLDLMNID</sequence>
<evidence type="ECO:0000256" key="4">
    <source>
        <dbReference type="ARBA" id="ARBA00023136"/>
    </source>
</evidence>
<keyword evidence="3" id="KW-1133">Transmembrane helix</keyword>
<evidence type="ECO:0000313" key="7">
    <source>
        <dbReference type="Proteomes" id="UP000186594"/>
    </source>
</evidence>
<dbReference type="Pfam" id="PF08427">
    <property type="entry name" value="ARMH3_C"/>
    <property type="match status" value="1"/>
</dbReference>
<accession>A0A1U7LNI8</accession>
<evidence type="ECO:0000313" key="6">
    <source>
        <dbReference type="EMBL" id="OLL24199.1"/>
    </source>
</evidence>
<dbReference type="SUPFAM" id="SSF48371">
    <property type="entry name" value="ARM repeat"/>
    <property type="match status" value="1"/>
</dbReference>
<evidence type="ECO:0000256" key="3">
    <source>
        <dbReference type="ARBA" id="ARBA00022989"/>
    </source>
</evidence>
<dbReference type="OMA" id="YEATHLN"/>
<dbReference type="Gene3D" id="1.25.10.10">
    <property type="entry name" value="Leucine-rich Repeat Variant"/>
    <property type="match status" value="1"/>
</dbReference>
<dbReference type="GO" id="GO:0005829">
    <property type="term" value="C:cytosol"/>
    <property type="evidence" value="ECO:0007669"/>
    <property type="project" value="TreeGrafter"/>
</dbReference>
<protein>
    <submittedName>
        <fullName evidence="6">UPF0588 membrane protein</fullName>
    </submittedName>
</protein>
<dbReference type="PANTHER" id="PTHR13608:SF3">
    <property type="entry name" value="ARMADILLO-LIKE HELICAL DOMAIN-CONTAINING PROTEIN 3"/>
    <property type="match status" value="1"/>
</dbReference>
<dbReference type="Proteomes" id="UP000186594">
    <property type="component" value="Unassembled WGS sequence"/>
</dbReference>
<evidence type="ECO:0000256" key="1">
    <source>
        <dbReference type="ARBA" id="ARBA00004370"/>
    </source>
</evidence>
<name>A0A1U7LNI8_NEOID</name>
<organism evidence="6 7">
    <name type="scientific">Neolecta irregularis (strain DAH-3)</name>
    <dbReference type="NCBI Taxonomy" id="1198029"/>
    <lineage>
        <taxon>Eukaryota</taxon>
        <taxon>Fungi</taxon>
        <taxon>Dikarya</taxon>
        <taxon>Ascomycota</taxon>
        <taxon>Taphrinomycotina</taxon>
        <taxon>Neolectales</taxon>
        <taxon>Neolectaceae</taxon>
        <taxon>Neolecta</taxon>
    </lineage>
</organism>
<dbReference type="InterPro" id="IPR011989">
    <property type="entry name" value="ARM-like"/>
</dbReference>
<dbReference type="PANTHER" id="PTHR13608">
    <property type="entry name" value="ARMADILLO-LIKE HELICAL DOMAIN-CONTAINING PROTEIN 3"/>
    <property type="match status" value="1"/>
</dbReference>
<dbReference type="InterPro" id="IPR013636">
    <property type="entry name" value="ARMH3_C"/>
</dbReference>
<dbReference type="EMBL" id="LXFE01000935">
    <property type="protein sequence ID" value="OLL24199.1"/>
    <property type="molecule type" value="Genomic_DNA"/>
</dbReference>
<dbReference type="AlphaFoldDB" id="A0A1U7LNI8"/>
<dbReference type="SMART" id="SM01158">
    <property type="entry name" value="DUF1741"/>
    <property type="match status" value="1"/>
</dbReference>
<comment type="caution">
    <text evidence="6">The sequence shown here is derived from an EMBL/GenBank/DDBJ whole genome shotgun (WGS) entry which is preliminary data.</text>
</comment>
<dbReference type="GO" id="GO:0016020">
    <property type="term" value="C:membrane"/>
    <property type="evidence" value="ECO:0007669"/>
    <property type="project" value="UniProtKB-SubCell"/>
</dbReference>
<dbReference type="OrthoDB" id="2012278at2759"/>
<reference evidence="6 7" key="1">
    <citation type="submission" date="2016-04" db="EMBL/GenBank/DDBJ databases">
        <title>Evolutionary innovation and constraint leading to complex multicellularity in the Ascomycota.</title>
        <authorList>
            <person name="Cisse O."/>
            <person name="Nguyen A."/>
            <person name="Hewitt D.A."/>
            <person name="Jedd G."/>
            <person name="Stajich J.E."/>
        </authorList>
    </citation>
    <scope>NUCLEOTIDE SEQUENCE [LARGE SCALE GENOMIC DNA]</scope>
    <source>
        <strain evidence="6 7">DAH-3</strain>
    </source>
</reference>
<feature type="domain" description="Armadillo-like helical" evidence="5">
    <location>
        <begin position="408"/>
        <end position="633"/>
    </location>
</feature>
<dbReference type="InterPro" id="IPR016024">
    <property type="entry name" value="ARM-type_fold"/>
</dbReference>
<keyword evidence="2" id="KW-0812">Transmembrane</keyword>
<proteinExistence type="predicted"/>